<name>A0AAE1HGV0_9NEOP</name>
<dbReference type="InterPro" id="IPR012337">
    <property type="entry name" value="RNaseH-like_sf"/>
</dbReference>
<dbReference type="GO" id="GO:0046983">
    <property type="term" value="F:protein dimerization activity"/>
    <property type="evidence" value="ECO:0007669"/>
    <property type="project" value="InterPro"/>
</dbReference>
<dbReference type="SUPFAM" id="SSF53098">
    <property type="entry name" value="Ribonuclease H-like"/>
    <property type="match status" value="1"/>
</dbReference>
<dbReference type="Pfam" id="PF05699">
    <property type="entry name" value="Dimer_Tnp_hAT"/>
    <property type="match status" value="1"/>
</dbReference>
<dbReference type="InterPro" id="IPR008906">
    <property type="entry name" value="HATC_C_dom"/>
</dbReference>
<evidence type="ECO:0000259" key="1">
    <source>
        <dbReference type="Pfam" id="PF05699"/>
    </source>
</evidence>
<sequence length="291" mass="33241">MLQSVDDAWDEMTEKLSGSENASKIEGIDRHQVQLLIKFLGVFKESSSLLEGENYPTLPLVLLSKIRFLDHCKQEVALDIQNAADEEDIARFLEPEPEAFAVLRRNVSNQLQTTLQVSMQHKMATVLHPRYRKLAFLSQEDRDMIFGKIREEIAAMETSSFVETVVVPRRGQLDAGFEIFSCTNNGEDSGFGPEHNERDELDQYLREASDTTTEDLLEWWKTKGKAYPKLQALARRLLGIPASSASSERVFSKAGFIVNSRRKRLHPKTVDAIIFLHQHLRKKRVLARTEL</sequence>
<accession>A0AAE1HGV0</accession>
<proteinExistence type="predicted"/>
<reference evidence="2" key="1">
    <citation type="submission" date="2021-07" db="EMBL/GenBank/DDBJ databases">
        <authorList>
            <person name="Catto M.A."/>
            <person name="Jacobson A."/>
            <person name="Kennedy G."/>
            <person name="Labadie P."/>
            <person name="Hunt B.G."/>
            <person name="Srinivasan R."/>
        </authorList>
    </citation>
    <scope>NUCLEOTIDE SEQUENCE</scope>
    <source>
        <strain evidence="2">PL_HMW_Pooled</strain>
        <tissue evidence="2">Head</tissue>
    </source>
</reference>
<dbReference type="EMBL" id="JAHWGI010001000">
    <property type="protein sequence ID" value="KAK3920431.1"/>
    <property type="molecule type" value="Genomic_DNA"/>
</dbReference>
<dbReference type="GO" id="GO:0016874">
    <property type="term" value="F:ligase activity"/>
    <property type="evidence" value="ECO:0007669"/>
    <property type="project" value="UniProtKB-KW"/>
</dbReference>
<evidence type="ECO:0000313" key="3">
    <source>
        <dbReference type="Proteomes" id="UP001219518"/>
    </source>
</evidence>
<comment type="caution">
    <text evidence="2">The sequence shown here is derived from an EMBL/GenBank/DDBJ whole genome shotgun (WGS) entry which is preliminary data.</text>
</comment>
<organism evidence="2 3">
    <name type="scientific">Frankliniella fusca</name>
    <dbReference type="NCBI Taxonomy" id="407009"/>
    <lineage>
        <taxon>Eukaryota</taxon>
        <taxon>Metazoa</taxon>
        <taxon>Ecdysozoa</taxon>
        <taxon>Arthropoda</taxon>
        <taxon>Hexapoda</taxon>
        <taxon>Insecta</taxon>
        <taxon>Pterygota</taxon>
        <taxon>Neoptera</taxon>
        <taxon>Paraneoptera</taxon>
        <taxon>Thysanoptera</taxon>
        <taxon>Terebrantia</taxon>
        <taxon>Thripoidea</taxon>
        <taxon>Thripidae</taxon>
        <taxon>Frankliniella</taxon>
    </lineage>
</organism>
<protein>
    <submittedName>
        <fullName evidence="2">E3 SUMO-protein ligase ZBED1</fullName>
    </submittedName>
</protein>
<dbReference type="PANTHER" id="PTHR23272">
    <property type="entry name" value="BED FINGER-RELATED"/>
    <property type="match status" value="1"/>
</dbReference>
<gene>
    <name evidence="2" type="ORF">KUF71_001143</name>
</gene>
<evidence type="ECO:0000313" key="2">
    <source>
        <dbReference type="EMBL" id="KAK3920431.1"/>
    </source>
</evidence>
<feature type="domain" description="HAT C-terminal dimerisation" evidence="1">
    <location>
        <begin position="200"/>
        <end position="279"/>
    </location>
</feature>
<reference evidence="2" key="2">
    <citation type="journal article" date="2023" name="BMC Genomics">
        <title>Pest status, molecular evolution, and epigenetic factors derived from the genome assembly of Frankliniella fusca, a thysanopteran phytovirus vector.</title>
        <authorList>
            <person name="Catto M.A."/>
            <person name="Labadie P.E."/>
            <person name="Jacobson A.L."/>
            <person name="Kennedy G.G."/>
            <person name="Srinivasan R."/>
            <person name="Hunt B.G."/>
        </authorList>
    </citation>
    <scope>NUCLEOTIDE SEQUENCE</scope>
    <source>
        <strain evidence="2">PL_HMW_Pooled</strain>
    </source>
</reference>
<keyword evidence="3" id="KW-1185">Reference proteome</keyword>
<keyword evidence="2" id="KW-0436">Ligase</keyword>
<dbReference type="AlphaFoldDB" id="A0AAE1HGV0"/>
<dbReference type="Proteomes" id="UP001219518">
    <property type="component" value="Unassembled WGS sequence"/>
</dbReference>
<dbReference type="PANTHER" id="PTHR23272:SF161">
    <property type="entry name" value="ZINC FINGER BED DOMAIN-CONTAINING PROTEIN RICESLEEPER 1-LIKE"/>
    <property type="match status" value="1"/>
</dbReference>